<evidence type="ECO:0000313" key="1">
    <source>
        <dbReference type="EMBL" id="GBM54093.1"/>
    </source>
</evidence>
<reference evidence="1 4" key="1">
    <citation type="journal article" date="2019" name="Sci. Rep.">
        <title>Orb-weaving spider Araneus ventricosus genome elucidates the spidroin gene catalogue.</title>
        <authorList>
            <person name="Kono N."/>
            <person name="Nakamura H."/>
            <person name="Ohtoshi R."/>
            <person name="Moran D.A.P."/>
            <person name="Shinohara A."/>
            <person name="Yoshida Y."/>
            <person name="Fujiwara M."/>
            <person name="Mori M."/>
            <person name="Tomita M."/>
            <person name="Arakawa K."/>
        </authorList>
    </citation>
    <scope>NUCLEOTIDE SEQUENCE [LARGE SCALE GENOMIC DNA]</scope>
</reference>
<evidence type="ECO:0000313" key="2">
    <source>
        <dbReference type="EMBL" id="GBM55134.1"/>
    </source>
</evidence>
<protein>
    <submittedName>
        <fullName evidence="1">Uncharacterized protein</fullName>
    </submittedName>
</protein>
<dbReference type="EMBL" id="BGPR01178601">
    <property type="protein sequence ID" value="GBM55149.1"/>
    <property type="molecule type" value="Genomic_DNA"/>
</dbReference>
<evidence type="ECO:0000313" key="3">
    <source>
        <dbReference type="EMBL" id="GBM55149.1"/>
    </source>
</evidence>
<dbReference type="AlphaFoldDB" id="A0A4Y2GKG3"/>
<accession>A0A4Y2GKG3</accession>
<organism evidence="1 4">
    <name type="scientific">Araneus ventricosus</name>
    <name type="common">Orbweaver spider</name>
    <name type="synonym">Epeira ventricosa</name>
    <dbReference type="NCBI Taxonomy" id="182803"/>
    <lineage>
        <taxon>Eukaryota</taxon>
        <taxon>Metazoa</taxon>
        <taxon>Ecdysozoa</taxon>
        <taxon>Arthropoda</taxon>
        <taxon>Chelicerata</taxon>
        <taxon>Arachnida</taxon>
        <taxon>Araneae</taxon>
        <taxon>Araneomorphae</taxon>
        <taxon>Entelegynae</taxon>
        <taxon>Araneoidea</taxon>
        <taxon>Araneidae</taxon>
        <taxon>Araneus</taxon>
    </lineage>
</organism>
<keyword evidence="4" id="KW-1185">Reference proteome</keyword>
<dbReference type="EMBL" id="BGPR01178272">
    <property type="protein sequence ID" value="GBM54093.1"/>
    <property type="molecule type" value="Genomic_DNA"/>
</dbReference>
<dbReference type="Proteomes" id="UP000499080">
    <property type="component" value="Unassembled WGS sequence"/>
</dbReference>
<feature type="non-terminal residue" evidence="1">
    <location>
        <position position="24"/>
    </location>
</feature>
<evidence type="ECO:0000313" key="4">
    <source>
        <dbReference type="Proteomes" id="UP000499080"/>
    </source>
</evidence>
<name>A0A4Y2GKG3_ARAVE</name>
<comment type="caution">
    <text evidence="1">The sequence shown here is derived from an EMBL/GenBank/DDBJ whole genome shotgun (WGS) entry which is preliminary data.</text>
</comment>
<gene>
    <name evidence="3" type="ORF">AVEN_114015_1</name>
    <name evidence="1" type="ORF">AVEN_114770_1</name>
    <name evidence="2" type="ORF">AVEN_64670_1</name>
</gene>
<dbReference type="EMBL" id="BGPR01178596">
    <property type="protein sequence ID" value="GBM55134.1"/>
    <property type="molecule type" value="Genomic_DNA"/>
</dbReference>
<sequence length="24" mass="2588">MARVGLVWSRLLGGRVPGSKPYST</sequence>
<proteinExistence type="predicted"/>